<keyword evidence="1" id="KW-0812">Transmembrane</keyword>
<feature type="transmembrane region" description="Helical" evidence="1">
    <location>
        <begin position="30"/>
        <end position="49"/>
    </location>
</feature>
<dbReference type="RefSeq" id="WP_179482040.1">
    <property type="nucleotide sequence ID" value="NZ_JACCFW010000001.1"/>
</dbReference>
<sequence>MLRTALLPSLGAGVVTAVVAWIVAGGRAGLSAAFGAALALIFFAAGLLVMRKVIDVNAVALMAAAMAVFFGQLILVLLVMLAATTVLDLQALPTMIGVVVVVLVWQIFQVLGFVRSRRPVYDPPSAGGEVT</sequence>
<evidence type="ECO:0000256" key="1">
    <source>
        <dbReference type="SAM" id="Phobius"/>
    </source>
</evidence>
<protein>
    <submittedName>
        <fullName evidence="2">Ca2+/Na+ antiporter</fullName>
    </submittedName>
</protein>
<reference evidence="2 3" key="1">
    <citation type="submission" date="2020-07" db="EMBL/GenBank/DDBJ databases">
        <title>Sequencing the genomes of 1000 actinobacteria strains.</title>
        <authorList>
            <person name="Klenk H.-P."/>
        </authorList>
    </citation>
    <scope>NUCLEOTIDE SEQUENCE [LARGE SCALE GENOMIC DNA]</scope>
    <source>
        <strain evidence="2 3">DSM 29531</strain>
    </source>
</reference>
<feature type="transmembrane region" description="Helical" evidence="1">
    <location>
        <begin position="61"/>
        <end position="83"/>
    </location>
</feature>
<dbReference type="Proteomes" id="UP000571817">
    <property type="component" value="Unassembled WGS sequence"/>
</dbReference>
<gene>
    <name evidence="2" type="ORF">HNR15_002368</name>
</gene>
<comment type="caution">
    <text evidence="2">The sequence shown here is derived from an EMBL/GenBank/DDBJ whole genome shotgun (WGS) entry which is preliminary data.</text>
</comment>
<evidence type="ECO:0000313" key="3">
    <source>
        <dbReference type="Proteomes" id="UP000571817"/>
    </source>
</evidence>
<name>A0A853DMQ4_9MICO</name>
<proteinExistence type="predicted"/>
<dbReference type="AlphaFoldDB" id="A0A853DMQ4"/>
<accession>A0A853DMQ4</accession>
<keyword evidence="3" id="KW-1185">Reference proteome</keyword>
<feature type="transmembrane region" description="Helical" evidence="1">
    <location>
        <begin position="95"/>
        <end position="114"/>
    </location>
</feature>
<organism evidence="2 3">
    <name type="scientific">Allobranchiibius huperziae</name>
    <dbReference type="NCBI Taxonomy" id="1874116"/>
    <lineage>
        <taxon>Bacteria</taxon>
        <taxon>Bacillati</taxon>
        <taxon>Actinomycetota</taxon>
        <taxon>Actinomycetes</taxon>
        <taxon>Micrococcales</taxon>
        <taxon>Dermacoccaceae</taxon>
        <taxon>Allobranchiibius</taxon>
    </lineage>
</organism>
<dbReference type="EMBL" id="JACCFW010000001">
    <property type="protein sequence ID" value="NYJ75405.1"/>
    <property type="molecule type" value="Genomic_DNA"/>
</dbReference>
<evidence type="ECO:0000313" key="2">
    <source>
        <dbReference type="EMBL" id="NYJ75405.1"/>
    </source>
</evidence>
<keyword evidence="1" id="KW-1133">Transmembrane helix</keyword>
<keyword evidence="1" id="KW-0472">Membrane</keyword>